<reference evidence="1" key="1">
    <citation type="submission" date="2021-06" db="EMBL/GenBank/DDBJ databases">
        <authorList>
            <person name="Kallberg Y."/>
            <person name="Tangrot J."/>
            <person name="Rosling A."/>
        </authorList>
    </citation>
    <scope>NUCLEOTIDE SEQUENCE</scope>
    <source>
        <strain evidence="1">FL130A</strain>
    </source>
</reference>
<keyword evidence="2" id="KW-1185">Reference proteome</keyword>
<dbReference type="OrthoDB" id="2321600at2759"/>
<dbReference type="PANTHER" id="PTHR33266:SF1">
    <property type="entry name" value="F-BOX DOMAIN-CONTAINING PROTEIN"/>
    <property type="match status" value="1"/>
</dbReference>
<protein>
    <submittedName>
        <fullName evidence="1">10050_t:CDS:1</fullName>
    </submittedName>
</protein>
<evidence type="ECO:0000313" key="2">
    <source>
        <dbReference type="Proteomes" id="UP000789508"/>
    </source>
</evidence>
<dbReference type="PANTHER" id="PTHR33266">
    <property type="entry name" value="CHROMOSOME 15, WHOLE GENOME SHOTGUN SEQUENCE"/>
    <property type="match status" value="1"/>
</dbReference>
<comment type="caution">
    <text evidence="1">The sequence shown here is derived from an EMBL/GenBank/DDBJ whole genome shotgun (WGS) entry which is preliminary data.</text>
</comment>
<proteinExistence type="predicted"/>
<accession>A0A9N9HC33</accession>
<dbReference type="AlphaFoldDB" id="A0A9N9HC33"/>
<dbReference type="Proteomes" id="UP000789508">
    <property type="component" value="Unassembled WGS sequence"/>
</dbReference>
<organism evidence="1 2">
    <name type="scientific">Ambispora leptoticha</name>
    <dbReference type="NCBI Taxonomy" id="144679"/>
    <lineage>
        <taxon>Eukaryota</taxon>
        <taxon>Fungi</taxon>
        <taxon>Fungi incertae sedis</taxon>
        <taxon>Mucoromycota</taxon>
        <taxon>Glomeromycotina</taxon>
        <taxon>Glomeromycetes</taxon>
        <taxon>Archaeosporales</taxon>
        <taxon>Ambisporaceae</taxon>
        <taxon>Ambispora</taxon>
    </lineage>
</organism>
<evidence type="ECO:0000313" key="1">
    <source>
        <dbReference type="EMBL" id="CAG8662592.1"/>
    </source>
</evidence>
<dbReference type="EMBL" id="CAJVPS010011067">
    <property type="protein sequence ID" value="CAG8662592.1"/>
    <property type="molecule type" value="Genomic_DNA"/>
</dbReference>
<sequence>MPLHWFETFLECAIAALGRMIQDGRTPSECWEMQMDPSKEKKFWTDVTTDLQHALETSTPTMESLPKQLYAISDAPTPKFMLIIRRAYKNIGWKNFMCFMLDAAGSLSNFAPTETRDPSLRRPTAKPLKLLPPFIDVSTMDALFTRQVENPTDKFLLVRALWAALLKSGLSIERAVETTEIKLLGGTTTKAVYEQLAMAIAIMSVLVSVDISLITSDSDATLVKVLQLFGASFQCGFVGAGHLGELVARLILIIAWRKCIQKSRDKDGLYTRELSLKEFLSALFGDLDALVTTNDSWKGQTITGIRSMLYR</sequence>
<gene>
    <name evidence="1" type="ORF">ALEPTO_LOCUS10369</name>
</gene>
<name>A0A9N9HC33_9GLOM</name>